<dbReference type="EMBL" id="JACSQO010000003">
    <property type="protein sequence ID" value="MBD7944123.1"/>
    <property type="molecule type" value="Genomic_DNA"/>
</dbReference>
<name>A0ABR8R8K0_9BACI</name>
<organism evidence="1 2">
    <name type="scientific">Psychrobacillus faecigallinarum</name>
    <dbReference type="NCBI Taxonomy" id="2762235"/>
    <lineage>
        <taxon>Bacteria</taxon>
        <taxon>Bacillati</taxon>
        <taxon>Bacillota</taxon>
        <taxon>Bacilli</taxon>
        <taxon>Bacillales</taxon>
        <taxon>Bacillaceae</taxon>
        <taxon>Psychrobacillus</taxon>
    </lineage>
</organism>
<evidence type="ECO:0000313" key="1">
    <source>
        <dbReference type="EMBL" id="MBD7944123.1"/>
    </source>
</evidence>
<dbReference type="Proteomes" id="UP000640786">
    <property type="component" value="Unassembled WGS sequence"/>
</dbReference>
<proteinExistence type="predicted"/>
<reference evidence="1 2" key="1">
    <citation type="submission" date="2020-08" db="EMBL/GenBank/DDBJ databases">
        <title>A Genomic Blueprint of the Chicken Gut Microbiome.</title>
        <authorList>
            <person name="Gilroy R."/>
            <person name="Ravi A."/>
            <person name="Getino M."/>
            <person name="Pursley I."/>
            <person name="Horton D.L."/>
            <person name="Alikhan N.-F."/>
            <person name="Baker D."/>
            <person name="Gharbi K."/>
            <person name="Hall N."/>
            <person name="Watson M."/>
            <person name="Adriaenssens E.M."/>
            <person name="Foster-Nyarko E."/>
            <person name="Jarju S."/>
            <person name="Secka A."/>
            <person name="Antonio M."/>
            <person name="Oren A."/>
            <person name="Chaudhuri R."/>
            <person name="La Ragione R.M."/>
            <person name="Hildebrand F."/>
            <person name="Pallen M.J."/>
        </authorList>
    </citation>
    <scope>NUCLEOTIDE SEQUENCE [LARGE SCALE GENOMIC DNA]</scope>
    <source>
        <strain evidence="1 2">Sa2BUA9</strain>
    </source>
</reference>
<gene>
    <name evidence="1" type="ORF">H9650_08325</name>
</gene>
<accession>A0ABR8R8K0</accession>
<keyword evidence="2" id="KW-1185">Reference proteome</keyword>
<sequence length="371" mass="43669">MKSKLIILGVSHAYQLVSRECQPAVYRAFFDRVKPDLIGIERSPEKFARLDFQDFTYEQQEIILPYSRQRGIPVFPFDWNASPNDQQLALGINDIDQPAFVRGENSFKKFVSFPNLKEDFFYSERKEVIKQMNEWIQTKSSGEKDFSRRLFQYRTYMQAMSIKAVAKENAGKTLLIIVNHLHKNDIENILFNNPSVEIIQPSKIGYPSVEEIKEHIEVKDAFAICSFNILGLQSDYGVDVKWVEENLNILREHDYTSEVKLIETKLELLKETITESEAIKRYIELEKELNYYQRFTYTGVKDKSRIDSYFDPFGNLSVKNRLRVELGKNFYNIKQKDKVQVLKEEILNMSSLTIFQERQLEAYWSMYISTI</sequence>
<evidence type="ECO:0000313" key="2">
    <source>
        <dbReference type="Proteomes" id="UP000640786"/>
    </source>
</evidence>
<comment type="caution">
    <text evidence="1">The sequence shown here is derived from an EMBL/GenBank/DDBJ whole genome shotgun (WGS) entry which is preliminary data.</text>
</comment>
<dbReference type="RefSeq" id="WP_154311650.1">
    <property type="nucleotide sequence ID" value="NZ_JACSQO010000003.1"/>
</dbReference>
<protein>
    <submittedName>
        <fullName evidence="1">Uncharacterized protein</fullName>
    </submittedName>
</protein>